<dbReference type="Proteomes" id="UP000315783">
    <property type="component" value="Unassembled WGS sequence"/>
</dbReference>
<evidence type="ECO:0000256" key="10">
    <source>
        <dbReference type="ARBA" id="ARBA00022824"/>
    </source>
</evidence>
<protein>
    <recommendedName>
        <fullName evidence="6">Small COPII coat GTPase SAR1</fullName>
    </recommendedName>
    <alternativeName>
        <fullName evidence="5">Small COPII coat GTPase sar1</fullName>
    </alternativeName>
</protein>
<dbReference type="GO" id="GO:0012507">
    <property type="term" value="C:ER to Golgi transport vesicle membrane"/>
    <property type="evidence" value="ECO:0007669"/>
    <property type="project" value="UniProtKB-SubCell"/>
</dbReference>
<dbReference type="SUPFAM" id="SSF52540">
    <property type="entry name" value="P-loop containing nucleoside triphosphate hydrolases"/>
    <property type="match status" value="1"/>
</dbReference>
<dbReference type="PRINTS" id="PR00328">
    <property type="entry name" value="SAR1GTPBP"/>
</dbReference>
<dbReference type="InterPro" id="IPR006687">
    <property type="entry name" value="Small_GTPase_SAR1"/>
</dbReference>
<evidence type="ECO:0000256" key="2">
    <source>
        <dbReference type="ARBA" id="ARBA00004299"/>
    </source>
</evidence>
<feature type="binding site" evidence="19">
    <location>
        <position position="868"/>
    </location>
    <ligand>
        <name>GTP</name>
        <dbReference type="ChEBI" id="CHEBI:37565"/>
    </ligand>
</feature>
<feature type="compositionally biased region" description="Polar residues" evidence="23">
    <location>
        <begin position="1"/>
        <end position="17"/>
    </location>
</feature>
<evidence type="ECO:0000256" key="14">
    <source>
        <dbReference type="ARBA" id="ARBA00023134"/>
    </source>
</evidence>
<dbReference type="NCBIfam" id="TIGR00231">
    <property type="entry name" value="small_GTP"/>
    <property type="match status" value="1"/>
</dbReference>
<dbReference type="GO" id="GO:0005525">
    <property type="term" value="F:GTP binding"/>
    <property type="evidence" value="ECO:0007669"/>
    <property type="project" value="UniProtKB-KW"/>
</dbReference>
<dbReference type="CDD" id="cd00879">
    <property type="entry name" value="Sar1"/>
    <property type="match status" value="1"/>
</dbReference>
<evidence type="ECO:0000256" key="8">
    <source>
        <dbReference type="ARBA" id="ARBA00022741"/>
    </source>
</evidence>
<proteinExistence type="inferred from homology"/>
<evidence type="ECO:0000256" key="9">
    <source>
        <dbReference type="ARBA" id="ARBA00022801"/>
    </source>
</evidence>
<evidence type="ECO:0000256" key="23">
    <source>
        <dbReference type="SAM" id="MobiDB-lite"/>
    </source>
</evidence>
<keyword evidence="14 20" id="KW-0342">GTP-binding</keyword>
<dbReference type="GO" id="GO:0005789">
    <property type="term" value="C:endoplasmic reticulum membrane"/>
    <property type="evidence" value="ECO:0007669"/>
    <property type="project" value="UniProtKB-SubCell"/>
</dbReference>
<feature type="compositionally biased region" description="Acidic residues" evidence="23">
    <location>
        <begin position="319"/>
        <end position="392"/>
    </location>
</feature>
<evidence type="ECO:0000256" key="16">
    <source>
        <dbReference type="ARBA" id="ARBA00023329"/>
    </source>
</evidence>
<keyword evidence="18" id="KW-0479">Metal-binding</keyword>
<evidence type="ECO:0000256" key="13">
    <source>
        <dbReference type="ARBA" id="ARBA00023034"/>
    </source>
</evidence>
<feature type="region of interest" description="Disordered" evidence="23">
    <location>
        <begin position="489"/>
        <end position="597"/>
    </location>
</feature>
<evidence type="ECO:0000256" key="1">
    <source>
        <dbReference type="ARBA" id="ARBA00004255"/>
    </source>
</evidence>
<keyword evidence="12 22" id="KW-0653">Protein transport</keyword>
<evidence type="ECO:0000313" key="25">
    <source>
        <dbReference type="Proteomes" id="UP000315783"/>
    </source>
</evidence>
<organism evidence="24 25">
    <name type="scientific">Cordyceps javanica</name>
    <dbReference type="NCBI Taxonomy" id="43265"/>
    <lineage>
        <taxon>Eukaryota</taxon>
        <taxon>Fungi</taxon>
        <taxon>Dikarya</taxon>
        <taxon>Ascomycota</taxon>
        <taxon>Pezizomycotina</taxon>
        <taxon>Sordariomycetes</taxon>
        <taxon>Hypocreomycetidae</taxon>
        <taxon>Hypocreales</taxon>
        <taxon>Cordycipitaceae</taxon>
        <taxon>Cordyceps</taxon>
    </lineage>
</organism>
<evidence type="ECO:0000256" key="18">
    <source>
        <dbReference type="PIRSR" id="PIRSR606687-1"/>
    </source>
</evidence>
<feature type="binding site" evidence="18">
    <location>
        <position position="768"/>
    </location>
    <ligand>
        <name>Mg(2+)</name>
        <dbReference type="ChEBI" id="CHEBI:18420"/>
    </ligand>
</feature>
<evidence type="ECO:0000256" key="6">
    <source>
        <dbReference type="ARBA" id="ARBA00021124"/>
    </source>
</evidence>
<feature type="compositionally biased region" description="Basic and acidic residues" evidence="23">
    <location>
        <begin position="524"/>
        <end position="534"/>
    </location>
</feature>
<feature type="binding site" evidence="19">
    <location>
        <position position="773"/>
    </location>
    <ligand>
        <name>GTP</name>
        <dbReference type="ChEBI" id="CHEBI:37565"/>
    </ligand>
</feature>
<feature type="binding site" evidence="20">
    <location>
        <begin position="766"/>
        <end position="773"/>
    </location>
    <ligand>
        <name>GTP</name>
        <dbReference type="ChEBI" id="CHEBI:37565"/>
    </ligand>
</feature>
<dbReference type="OrthoDB" id="2011769at2759"/>
<keyword evidence="25" id="KW-1185">Reference proteome</keyword>
<feature type="region of interest" description="Disordered" evidence="23">
    <location>
        <begin position="319"/>
        <end position="458"/>
    </location>
</feature>
<dbReference type="SMART" id="SM00178">
    <property type="entry name" value="SAR"/>
    <property type="match status" value="1"/>
</dbReference>
<dbReference type="Pfam" id="PF10446">
    <property type="entry name" value="DUF2457"/>
    <property type="match status" value="1"/>
</dbReference>
<dbReference type="GO" id="GO:0006886">
    <property type="term" value="P:intracellular protein transport"/>
    <property type="evidence" value="ECO:0007669"/>
    <property type="project" value="InterPro"/>
</dbReference>
<dbReference type="STRING" id="43265.A0A545W8H4"/>
<gene>
    <name evidence="24" type="ORF">IF1G_02268</name>
</gene>
<dbReference type="GO" id="GO:0046872">
    <property type="term" value="F:metal ion binding"/>
    <property type="evidence" value="ECO:0007669"/>
    <property type="project" value="UniProtKB-KW"/>
</dbReference>
<feature type="compositionally biased region" description="Polar residues" evidence="23">
    <location>
        <begin position="418"/>
        <end position="430"/>
    </location>
</feature>
<comment type="catalytic activity">
    <reaction evidence="17">
        <text>GTP + H2O = GDP + phosphate + H(+)</text>
        <dbReference type="Rhea" id="RHEA:19669"/>
        <dbReference type="ChEBI" id="CHEBI:15377"/>
        <dbReference type="ChEBI" id="CHEBI:15378"/>
        <dbReference type="ChEBI" id="CHEBI:37565"/>
        <dbReference type="ChEBI" id="CHEBI:43474"/>
        <dbReference type="ChEBI" id="CHEBI:58189"/>
    </reaction>
</comment>
<evidence type="ECO:0000256" key="7">
    <source>
        <dbReference type="ARBA" id="ARBA00022448"/>
    </source>
</evidence>
<evidence type="ECO:0000256" key="15">
    <source>
        <dbReference type="ARBA" id="ARBA00023136"/>
    </source>
</evidence>
<feature type="binding site" evidence="19">
    <location>
        <position position="911"/>
    </location>
    <ligand>
        <name>GTP</name>
        <dbReference type="ChEBI" id="CHEBI:37565"/>
    </ligand>
</feature>
<feature type="binding site" evidence="21">
    <location>
        <position position="773"/>
    </location>
    <ligand>
        <name>Mg(2+)</name>
        <dbReference type="ChEBI" id="CHEBI:18420"/>
    </ligand>
</feature>
<feature type="binding site" evidence="20">
    <location>
        <begin position="868"/>
        <end position="871"/>
    </location>
    <ligand>
        <name>GTP</name>
        <dbReference type="ChEBI" id="CHEBI:37565"/>
    </ligand>
</feature>
<evidence type="ECO:0000256" key="20">
    <source>
        <dbReference type="PIRSR" id="PIRSR606689-1"/>
    </source>
</evidence>
<dbReference type="GO" id="GO:0016192">
    <property type="term" value="P:vesicle-mediated transport"/>
    <property type="evidence" value="ECO:0007669"/>
    <property type="project" value="UniProtKB-KW"/>
</dbReference>
<keyword evidence="11 22" id="KW-0931">ER-Golgi transport</keyword>
<keyword evidence="10 22" id="KW-0256">Endoplasmic reticulum</keyword>
<evidence type="ECO:0000256" key="4">
    <source>
        <dbReference type="ARBA" id="ARBA00007507"/>
    </source>
</evidence>
<keyword evidence="16" id="KW-0968">Cytoplasmic vesicle</keyword>
<dbReference type="AlphaFoldDB" id="A0A545W8H4"/>
<evidence type="ECO:0000256" key="17">
    <source>
        <dbReference type="ARBA" id="ARBA00048548"/>
    </source>
</evidence>
<dbReference type="FunFam" id="3.40.50.300:FF:000161">
    <property type="entry name" value="Small COPII coat GTPase"/>
    <property type="match status" value="1"/>
</dbReference>
<dbReference type="InterPro" id="IPR027417">
    <property type="entry name" value="P-loop_NTPase"/>
</dbReference>
<accession>A0A545W8H4</accession>
<feature type="binding site" evidence="19">
    <location>
        <position position="774"/>
    </location>
    <ligand>
        <name>GTP</name>
        <dbReference type="ChEBI" id="CHEBI:37565"/>
    </ligand>
</feature>
<feature type="compositionally biased region" description="Acidic residues" evidence="23">
    <location>
        <begin position="18"/>
        <end position="28"/>
    </location>
</feature>
<dbReference type="Gene3D" id="3.40.50.300">
    <property type="entry name" value="P-loop containing nucleotide triphosphate hydrolases"/>
    <property type="match status" value="1"/>
</dbReference>
<evidence type="ECO:0000256" key="19">
    <source>
        <dbReference type="PIRSR" id="PIRSR606687-2"/>
    </source>
</evidence>
<feature type="region of interest" description="Disordered" evidence="23">
    <location>
        <begin position="191"/>
        <end position="227"/>
    </location>
</feature>
<feature type="compositionally biased region" description="Basic residues" evidence="23">
    <location>
        <begin position="431"/>
        <end position="440"/>
    </location>
</feature>
<keyword evidence="7 22" id="KW-0813">Transport</keyword>
<evidence type="ECO:0000256" key="12">
    <source>
        <dbReference type="ARBA" id="ARBA00022927"/>
    </source>
</evidence>
<keyword evidence="9" id="KW-0378">Hydrolase</keyword>
<dbReference type="SMART" id="SM00177">
    <property type="entry name" value="ARF"/>
    <property type="match status" value="1"/>
</dbReference>
<feature type="compositionally biased region" description="Low complexity" evidence="23">
    <location>
        <begin position="83"/>
        <end position="93"/>
    </location>
</feature>
<comment type="subcellular location">
    <subcellularLocation>
        <location evidence="2">Cytoplasmic vesicle</location>
        <location evidence="2">COPII-coated vesicle membrane</location>
        <topology evidence="2">Peripheral membrane protein</topology>
        <orientation evidence="2">Cytoplasmic side</orientation>
    </subcellularLocation>
    <subcellularLocation>
        <location evidence="3">Endoplasmic reticulum membrane</location>
        <topology evidence="3">Peripheral membrane protein</topology>
        <orientation evidence="3">Cytoplasmic side</orientation>
    </subcellularLocation>
    <subcellularLocation>
        <location evidence="1">Golgi apparatus membrane</location>
        <topology evidence="1">Peripheral membrane protein</topology>
        <orientation evidence="1">Cytoplasmic side</orientation>
    </subcellularLocation>
</comment>
<dbReference type="GO" id="GO:0000139">
    <property type="term" value="C:Golgi membrane"/>
    <property type="evidence" value="ECO:0007669"/>
    <property type="project" value="UniProtKB-SubCell"/>
</dbReference>
<feature type="compositionally biased region" description="Basic and acidic residues" evidence="23">
    <location>
        <begin position="441"/>
        <end position="454"/>
    </location>
</feature>
<keyword evidence="15" id="KW-0472">Membrane</keyword>
<name>A0A545W8H4_9HYPO</name>
<keyword evidence="13 22" id="KW-0333">Golgi apparatus</keyword>
<feature type="compositionally biased region" description="Basic and acidic residues" evidence="23">
    <location>
        <begin position="57"/>
        <end position="70"/>
    </location>
</feature>
<evidence type="ECO:0000313" key="24">
    <source>
        <dbReference type="EMBL" id="TQW00054.1"/>
    </source>
</evidence>
<evidence type="ECO:0000256" key="11">
    <source>
        <dbReference type="ARBA" id="ARBA00022892"/>
    </source>
</evidence>
<evidence type="ECO:0000256" key="21">
    <source>
        <dbReference type="PIRSR" id="PIRSR606689-2"/>
    </source>
</evidence>
<comment type="caution">
    <text evidence="24">The sequence shown here is derived from an EMBL/GenBank/DDBJ whole genome shotgun (WGS) entry which is preliminary data.</text>
</comment>
<dbReference type="PROSITE" id="PS51417">
    <property type="entry name" value="ARF"/>
    <property type="match status" value="1"/>
</dbReference>
<dbReference type="InterPro" id="IPR018853">
    <property type="entry name" value="DUF2457"/>
</dbReference>
<feature type="compositionally biased region" description="Basic residues" evidence="23">
    <location>
        <begin position="546"/>
        <end position="567"/>
    </location>
</feature>
<feature type="binding site" evidence="21">
    <location>
        <position position="790"/>
    </location>
    <ligand>
        <name>Mg(2+)</name>
        <dbReference type="ChEBI" id="CHEBI:18420"/>
    </ligand>
</feature>
<feature type="binding site" evidence="19">
    <location>
        <position position="769"/>
    </location>
    <ligand>
        <name>GTP</name>
        <dbReference type="ChEBI" id="CHEBI:37565"/>
    </ligand>
</feature>
<dbReference type="Pfam" id="PF00025">
    <property type="entry name" value="Arf"/>
    <property type="match status" value="1"/>
</dbReference>
<dbReference type="PROSITE" id="PS51422">
    <property type="entry name" value="SAR1"/>
    <property type="match status" value="1"/>
</dbReference>
<dbReference type="PANTHER" id="PTHR45684">
    <property type="entry name" value="RE74312P"/>
    <property type="match status" value="1"/>
</dbReference>
<comment type="similarity">
    <text evidence="4 22">Belongs to the small GTPase superfamily. SAR1 family.</text>
</comment>
<feature type="compositionally biased region" description="Polar residues" evidence="23">
    <location>
        <begin position="199"/>
        <end position="227"/>
    </location>
</feature>
<evidence type="ECO:0000256" key="5">
    <source>
        <dbReference type="ARBA" id="ARBA00019961"/>
    </source>
</evidence>
<evidence type="ECO:0000256" key="3">
    <source>
        <dbReference type="ARBA" id="ARBA00004397"/>
    </source>
</evidence>
<dbReference type="GO" id="GO:0003924">
    <property type="term" value="F:GTPase activity"/>
    <property type="evidence" value="ECO:0007669"/>
    <property type="project" value="InterPro"/>
</dbReference>
<keyword evidence="18" id="KW-0460">Magnesium</keyword>
<feature type="binding site" evidence="19">
    <location>
        <position position="772"/>
    </location>
    <ligand>
        <name>GTP</name>
        <dbReference type="ChEBI" id="CHEBI:37565"/>
    </ligand>
</feature>
<evidence type="ECO:0000256" key="22">
    <source>
        <dbReference type="RuleBase" id="RU003926"/>
    </source>
</evidence>
<feature type="binding site" evidence="19">
    <location>
        <position position="869"/>
    </location>
    <ligand>
        <name>GTP</name>
        <dbReference type="ChEBI" id="CHEBI:37565"/>
    </ligand>
</feature>
<feature type="region of interest" description="Disordered" evidence="23">
    <location>
        <begin position="1"/>
        <end position="113"/>
    </location>
</feature>
<keyword evidence="8 19" id="KW-0547">Nucleotide-binding</keyword>
<feature type="binding site" evidence="19">
    <location>
        <position position="871"/>
    </location>
    <ligand>
        <name>GTP</name>
        <dbReference type="ChEBI" id="CHEBI:37565"/>
    </ligand>
</feature>
<dbReference type="EMBL" id="SPUK01000002">
    <property type="protein sequence ID" value="TQW00054.1"/>
    <property type="molecule type" value="Genomic_DNA"/>
</dbReference>
<sequence>MNCSDTVSQAPTWATQTTEEDDLDEPPEIDLHHSQPQQFQRTAIRRPSEQPSLLTKAFKEQDHDDFREPPRSILATSSRRRSMASTVSMASTADLTSDTGLTSPSRTNTPSPPIPEMAMLRLNRDGFHISPNAVIQSHDGQAQEPLKEAPRKRCIQFACVAKPPTETPVSPILPDKATVTQEPRRSCIRFACPPRPKEAQNTPPRASDSALASTSLPATESPSTPRKTSALAAALAASPVTVRRLSIGPQVARPRFLRANSKDLAKDSSQFHEFASGISREDDWIRQDNNSTIRTKLTINDTLTKEINFRRLADEAEEEALLEEDEDKNDDEDEDDVDDQNDDFEDEQDYGDEDEDDEDEDEDEEDLDDCDGYSTDEETGFADSDDDEEDDNMILWTLSHGNAAAHSPGTHLARRPSAASQFSDCSTISNRSRKVGRRSKPRDIHSDHEAHELPDSTDFVCGTLDEDRPLEEAYLSCLTARRNEKLRIIPQDIDPSFPTSDPENDDDDEDPRNGSEEASWMAAKMDDVHNEDRSRRRRKSEQGSPRKYHSPPPKRRLSPAPKGRARSPKPLFDRRSPRRMRSPAPPAFTTPLQSLRQGEPVQFRLAGRPDVTHTKSLPRPAAMFRIKSHRAPKRQDDEIHVRGAVDIVKGLEKKRQRRKEKFNQKYCNKARRGQIPERKTQPGRGAERMKELGLLMAGKKDPGNYVLTTTYPSCAQQPPFATTTNTERDTRKPDRIKLNMWIVNWFYDVLSSLGLLNKHAKLLFLGLDNAGKTTLLHMLKNDRVAVLQPTLHPTSEELAIGNVRFTTFDLGGHPQARRIWRDYFPEVNGVVFLVDAKDEERFAEAKAELDALLAMEELAKVPFVILGNKIDHPSAVPEDRLRHELGLYQTTGKGKVPLEGIRPIEVFMCSVVMRQGYGDGIRWLSQYV</sequence>
<feature type="binding site" evidence="20">
    <location>
        <position position="812"/>
    </location>
    <ligand>
        <name>GTP</name>
        <dbReference type="ChEBI" id="CHEBI:37565"/>
    </ligand>
</feature>
<feature type="binding site" evidence="19">
    <location>
        <position position="771"/>
    </location>
    <ligand>
        <name>GTP</name>
        <dbReference type="ChEBI" id="CHEBI:37565"/>
    </ligand>
</feature>
<reference evidence="24 25" key="1">
    <citation type="journal article" date="2019" name="Appl. Microbiol. Biotechnol.">
        <title>Genome sequence of Isaria javanica and comparative genome analysis insights into family S53 peptidase evolution in fungal entomopathogens.</title>
        <authorList>
            <person name="Lin R."/>
            <person name="Zhang X."/>
            <person name="Xin B."/>
            <person name="Zou M."/>
            <person name="Gao Y."/>
            <person name="Qin F."/>
            <person name="Hu Q."/>
            <person name="Xie B."/>
            <person name="Cheng X."/>
        </authorList>
    </citation>
    <scope>NUCLEOTIDE SEQUENCE [LARGE SCALE GENOMIC DNA]</scope>
    <source>
        <strain evidence="24 25">IJ1G</strain>
    </source>
</reference>
<dbReference type="InterPro" id="IPR005225">
    <property type="entry name" value="Small_GTP-bd"/>
</dbReference>
<dbReference type="InterPro" id="IPR006689">
    <property type="entry name" value="Small_GTPase_ARF/SAR"/>
</dbReference>
<feature type="binding site" evidence="19">
    <location>
        <position position="912"/>
    </location>
    <ligand>
        <name>GTP</name>
        <dbReference type="ChEBI" id="CHEBI:37565"/>
    </ligand>
</feature>